<reference evidence="2" key="1">
    <citation type="journal article" date="2019" name="Int. J. Syst. Evol. Microbiol.">
        <title>The Global Catalogue of Microorganisms (GCM) 10K type strain sequencing project: providing services to taxonomists for standard genome sequencing and annotation.</title>
        <authorList>
            <consortium name="The Broad Institute Genomics Platform"/>
            <consortium name="The Broad Institute Genome Sequencing Center for Infectious Disease"/>
            <person name="Wu L."/>
            <person name="Ma J."/>
        </authorList>
    </citation>
    <scope>NUCLEOTIDE SEQUENCE [LARGE SCALE GENOMIC DNA]</scope>
    <source>
        <strain evidence="2">CCM 8980</strain>
    </source>
</reference>
<dbReference type="EMBL" id="JBHTOC010000003">
    <property type="protein sequence ID" value="MFD1429145.1"/>
    <property type="molecule type" value="Genomic_DNA"/>
</dbReference>
<accession>A0ABW4CED6</accession>
<evidence type="ECO:0000313" key="1">
    <source>
        <dbReference type="EMBL" id="MFD1429145.1"/>
    </source>
</evidence>
<comment type="caution">
    <text evidence="1">The sequence shown here is derived from an EMBL/GenBank/DDBJ whole genome shotgun (WGS) entry which is preliminary data.</text>
</comment>
<dbReference type="RefSeq" id="WP_125696119.1">
    <property type="nucleotide sequence ID" value="NZ_BOLQ01000002.1"/>
</dbReference>
<gene>
    <name evidence="1" type="ORF">ACFQ4P_02630</name>
</gene>
<sequence length="108" mass="12178">MTDTKVLASFPSGEFAAFSTAKMSYFLPMRADMTRSEIEQFFGEDAKFVALTPMPTVELHLPDTKVQIAHPGDIIAHFINGKYKVISEEYYNKNFNAPIVDKDDHGMI</sequence>
<dbReference type="Proteomes" id="UP001597196">
    <property type="component" value="Unassembled WGS sequence"/>
</dbReference>
<keyword evidence="2" id="KW-1185">Reference proteome</keyword>
<organism evidence="1 2">
    <name type="scientific">Lacticaseibacillus mingshuiensis</name>
    <dbReference type="NCBI Taxonomy" id="2799574"/>
    <lineage>
        <taxon>Bacteria</taxon>
        <taxon>Bacillati</taxon>
        <taxon>Bacillota</taxon>
        <taxon>Bacilli</taxon>
        <taxon>Lactobacillales</taxon>
        <taxon>Lactobacillaceae</taxon>
        <taxon>Lacticaseibacillus</taxon>
    </lineage>
</organism>
<name>A0ABW4CED6_9LACO</name>
<evidence type="ECO:0000313" key="2">
    <source>
        <dbReference type="Proteomes" id="UP001597196"/>
    </source>
</evidence>
<proteinExistence type="predicted"/>
<protein>
    <submittedName>
        <fullName evidence="1">Uncharacterized protein</fullName>
    </submittedName>
</protein>